<gene>
    <name evidence="1" type="ORF">ABC977_07125</name>
</gene>
<dbReference type="SUPFAM" id="SSF54637">
    <property type="entry name" value="Thioesterase/thiol ester dehydrase-isomerase"/>
    <property type="match status" value="1"/>
</dbReference>
<comment type="caution">
    <text evidence="1">The sequence shown here is derived from an EMBL/GenBank/DDBJ whole genome shotgun (WGS) entry which is preliminary data.</text>
</comment>
<dbReference type="Gene3D" id="3.10.129.10">
    <property type="entry name" value="Hotdog Thioesterase"/>
    <property type="match status" value="1"/>
</dbReference>
<sequence length="152" mass="16754">MSFVYHHRIRLHDTDAAGLLFFGHLFRHAQDACEAFFDDLGWPLSELIAERRWLLPLVHAEADYHQAMRHGDAVAVSVEVARVGQSSFTLAYRFCGPGGRLLAQARTVHVCIAGDKAASHPLPPRLRAALQQRLAEVAPHRSDPGPGGTSDE</sequence>
<organism evidence="1 2">
    <name type="scientific">Thioalkalicoccus limnaeus</name>
    <dbReference type="NCBI Taxonomy" id="120681"/>
    <lineage>
        <taxon>Bacteria</taxon>
        <taxon>Pseudomonadati</taxon>
        <taxon>Pseudomonadota</taxon>
        <taxon>Gammaproteobacteria</taxon>
        <taxon>Chromatiales</taxon>
        <taxon>Chromatiaceae</taxon>
        <taxon>Thioalkalicoccus</taxon>
    </lineage>
</organism>
<reference evidence="1 2" key="1">
    <citation type="submission" date="2024-05" db="EMBL/GenBank/DDBJ databases">
        <title>Genome Sequence and Characterization of the New Strain Purple Sulfur Bacterium of Genus Thioalkalicoccus.</title>
        <authorList>
            <person name="Bryantseva I.A."/>
            <person name="Kyndt J.A."/>
            <person name="Imhoff J.F."/>
        </authorList>
    </citation>
    <scope>NUCLEOTIDE SEQUENCE [LARGE SCALE GENOMIC DNA]</scope>
    <source>
        <strain evidence="1 2">Um2</strain>
    </source>
</reference>
<accession>A0ABV4BCM2</accession>
<proteinExistence type="predicted"/>
<keyword evidence="2" id="KW-1185">Reference proteome</keyword>
<dbReference type="EC" id="3.1.2.-" evidence="1"/>
<keyword evidence="1" id="KW-0378">Hydrolase</keyword>
<name>A0ABV4BCM2_9GAMM</name>
<dbReference type="Proteomes" id="UP001564408">
    <property type="component" value="Unassembled WGS sequence"/>
</dbReference>
<evidence type="ECO:0000313" key="1">
    <source>
        <dbReference type="EMBL" id="MEY6432181.1"/>
    </source>
</evidence>
<dbReference type="EMBL" id="JBDKXB010000006">
    <property type="protein sequence ID" value="MEY6432181.1"/>
    <property type="molecule type" value="Genomic_DNA"/>
</dbReference>
<evidence type="ECO:0000313" key="2">
    <source>
        <dbReference type="Proteomes" id="UP001564408"/>
    </source>
</evidence>
<dbReference type="GO" id="GO:0016787">
    <property type="term" value="F:hydrolase activity"/>
    <property type="evidence" value="ECO:0007669"/>
    <property type="project" value="UniProtKB-KW"/>
</dbReference>
<dbReference type="CDD" id="cd00586">
    <property type="entry name" value="4HBT"/>
    <property type="match status" value="1"/>
</dbReference>
<dbReference type="RefSeq" id="WP_369666563.1">
    <property type="nucleotide sequence ID" value="NZ_JBDKXB010000006.1"/>
</dbReference>
<dbReference type="Pfam" id="PF13279">
    <property type="entry name" value="4HBT_2"/>
    <property type="match status" value="1"/>
</dbReference>
<protein>
    <submittedName>
        <fullName evidence="1">Acyl-CoA thioesterase</fullName>
        <ecNumber evidence="1">3.1.2.-</ecNumber>
    </submittedName>
</protein>
<dbReference type="InterPro" id="IPR029069">
    <property type="entry name" value="HotDog_dom_sf"/>
</dbReference>